<keyword evidence="2" id="KW-0472">Membrane</keyword>
<name>A0A9D4BU24_DREPO</name>
<evidence type="ECO:0000313" key="3">
    <source>
        <dbReference type="EMBL" id="KAH3708784.1"/>
    </source>
</evidence>
<dbReference type="PROSITE" id="PS01187">
    <property type="entry name" value="EGF_CA"/>
    <property type="match status" value="1"/>
</dbReference>
<dbReference type="AlphaFoldDB" id="A0A9D4BU24"/>
<dbReference type="EMBL" id="JAIWYP010000014">
    <property type="protein sequence ID" value="KAH3708784.1"/>
    <property type="molecule type" value="Genomic_DNA"/>
</dbReference>
<dbReference type="Gene3D" id="2.10.25.10">
    <property type="entry name" value="Laminin"/>
    <property type="match status" value="1"/>
</dbReference>
<organism evidence="3 4">
    <name type="scientific">Dreissena polymorpha</name>
    <name type="common">Zebra mussel</name>
    <name type="synonym">Mytilus polymorpha</name>
    <dbReference type="NCBI Taxonomy" id="45954"/>
    <lineage>
        <taxon>Eukaryota</taxon>
        <taxon>Metazoa</taxon>
        <taxon>Spiralia</taxon>
        <taxon>Lophotrochozoa</taxon>
        <taxon>Mollusca</taxon>
        <taxon>Bivalvia</taxon>
        <taxon>Autobranchia</taxon>
        <taxon>Heteroconchia</taxon>
        <taxon>Euheterodonta</taxon>
        <taxon>Imparidentia</taxon>
        <taxon>Neoheterodontei</taxon>
        <taxon>Myida</taxon>
        <taxon>Dreissenoidea</taxon>
        <taxon>Dreissenidae</taxon>
        <taxon>Dreissena</taxon>
    </lineage>
</organism>
<keyword evidence="4" id="KW-1185">Reference proteome</keyword>
<keyword evidence="2" id="KW-1133">Transmembrane helix</keyword>
<reference evidence="3" key="2">
    <citation type="submission" date="2020-11" db="EMBL/GenBank/DDBJ databases">
        <authorList>
            <person name="McCartney M.A."/>
            <person name="Auch B."/>
            <person name="Kono T."/>
            <person name="Mallez S."/>
            <person name="Becker A."/>
            <person name="Gohl D.M."/>
            <person name="Silverstein K.A.T."/>
            <person name="Koren S."/>
            <person name="Bechman K.B."/>
            <person name="Herman A."/>
            <person name="Abrahante J.E."/>
            <person name="Garbe J."/>
        </authorList>
    </citation>
    <scope>NUCLEOTIDE SEQUENCE</scope>
    <source>
        <strain evidence="3">Duluth1</strain>
        <tissue evidence="3">Whole animal</tissue>
    </source>
</reference>
<dbReference type="Proteomes" id="UP000828390">
    <property type="component" value="Unassembled WGS sequence"/>
</dbReference>
<keyword evidence="1" id="KW-1015">Disulfide bond</keyword>
<accession>A0A9D4BU24</accession>
<evidence type="ECO:0000313" key="4">
    <source>
        <dbReference type="Proteomes" id="UP000828390"/>
    </source>
</evidence>
<proteinExistence type="predicted"/>
<feature type="transmembrane region" description="Helical" evidence="2">
    <location>
        <begin position="51"/>
        <end position="69"/>
    </location>
</feature>
<comment type="caution">
    <text evidence="3">The sequence shown here is derived from an EMBL/GenBank/DDBJ whole genome shotgun (WGS) entry which is preliminary data.</text>
</comment>
<dbReference type="InterPro" id="IPR018097">
    <property type="entry name" value="EGF_Ca-bd_CS"/>
</dbReference>
<sequence>MSTCFIKRKTGYIGDWCQIEEDECQSSPCSSMYDCEDLVNCYQCNINIPKLLAVIVCLSIALIVLVYVLR</sequence>
<protein>
    <submittedName>
        <fullName evidence="3">Uncharacterized protein</fullName>
    </submittedName>
</protein>
<dbReference type="GO" id="GO:0005509">
    <property type="term" value="F:calcium ion binding"/>
    <property type="evidence" value="ECO:0007669"/>
    <property type="project" value="InterPro"/>
</dbReference>
<reference evidence="3" key="1">
    <citation type="journal article" date="2019" name="bioRxiv">
        <title>The Genome of the Zebra Mussel, Dreissena polymorpha: A Resource for Invasive Species Research.</title>
        <authorList>
            <person name="McCartney M.A."/>
            <person name="Auch B."/>
            <person name="Kono T."/>
            <person name="Mallez S."/>
            <person name="Zhang Y."/>
            <person name="Obille A."/>
            <person name="Becker A."/>
            <person name="Abrahante J.E."/>
            <person name="Garbe J."/>
            <person name="Badalamenti J.P."/>
            <person name="Herman A."/>
            <person name="Mangelson H."/>
            <person name="Liachko I."/>
            <person name="Sullivan S."/>
            <person name="Sone E.D."/>
            <person name="Koren S."/>
            <person name="Silverstein K.A.T."/>
            <person name="Beckman K.B."/>
            <person name="Gohl D.M."/>
        </authorList>
    </citation>
    <scope>NUCLEOTIDE SEQUENCE</scope>
    <source>
        <strain evidence="3">Duluth1</strain>
        <tissue evidence="3">Whole animal</tissue>
    </source>
</reference>
<evidence type="ECO:0000256" key="2">
    <source>
        <dbReference type="SAM" id="Phobius"/>
    </source>
</evidence>
<gene>
    <name evidence="3" type="ORF">DPMN_068243</name>
</gene>
<keyword evidence="2" id="KW-0812">Transmembrane</keyword>
<evidence type="ECO:0000256" key="1">
    <source>
        <dbReference type="ARBA" id="ARBA00023157"/>
    </source>
</evidence>